<dbReference type="Pfam" id="PF03732">
    <property type="entry name" value="Retrotrans_gag"/>
    <property type="match status" value="1"/>
</dbReference>
<dbReference type="InterPro" id="IPR005162">
    <property type="entry name" value="Retrotrans_gag_dom"/>
</dbReference>
<dbReference type="AlphaFoldDB" id="A0A6L2NS70"/>
<protein>
    <submittedName>
        <fullName evidence="3">Reverse transcriptase domain-containing protein</fullName>
    </submittedName>
</protein>
<dbReference type="PANTHER" id="PTHR33223:SF6">
    <property type="entry name" value="CCHC-TYPE DOMAIN-CONTAINING PROTEIN"/>
    <property type="match status" value="1"/>
</dbReference>
<sequence length="477" mass="53333">MFSPNHHTSDIEDVFSSNFLDYILASPDYFPASREILLLTLTYYAKESPIPAPIISPAVLPPYPVLPPPIFDPQDFFVPEELLSPKKQIHFLSSSPTLPHVFETREDSHKTHAFQEKSTSAAPAMTQAAFRQLVVDSVVAALEAQATTMAMKFATGTLTKDALSWWNSYAKPIGIEQADKIAWTELKRLLTNKYCPRTKVKKIEDEFYNLTVKGNDLKTYVRRFQELATLCPTMVPNYEKMMEVFIGGLPQSIEGNVTASKPQNLEKAISISQRLIDQNRRQEAIRAYALNPTKNSWFATRWATRPSTAKTKGQPLETTETKSYSYIQSTKGVFKLRIEAKNQEKGALEVVARDQAPEKVTGVDLFYLHSMDRRIVNVPYLLAQYLFRHAEGRKSKARLSGGNFIRRLATHFGLVGDEGLRAWVAQGPKRQQVAAASASAATEGAHAADDDAQRRVRPRKGDASTSAAPQTDDQPDP</sequence>
<feature type="compositionally biased region" description="Low complexity" evidence="1">
    <location>
        <begin position="434"/>
        <end position="445"/>
    </location>
</feature>
<feature type="domain" description="Retrotransposon gag" evidence="2">
    <location>
        <begin position="152"/>
        <end position="250"/>
    </location>
</feature>
<feature type="region of interest" description="Disordered" evidence="1">
    <location>
        <begin position="433"/>
        <end position="477"/>
    </location>
</feature>
<dbReference type="PANTHER" id="PTHR33223">
    <property type="entry name" value="CCHC-TYPE DOMAIN-CONTAINING PROTEIN"/>
    <property type="match status" value="1"/>
</dbReference>
<reference evidence="3" key="1">
    <citation type="journal article" date="2019" name="Sci. Rep.">
        <title>Draft genome of Tanacetum cinerariifolium, the natural source of mosquito coil.</title>
        <authorList>
            <person name="Yamashiro T."/>
            <person name="Shiraishi A."/>
            <person name="Satake H."/>
            <person name="Nakayama K."/>
        </authorList>
    </citation>
    <scope>NUCLEOTIDE SEQUENCE</scope>
</reference>
<keyword evidence="3" id="KW-0548">Nucleotidyltransferase</keyword>
<name>A0A6L2NS70_TANCI</name>
<keyword evidence="3" id="KW-0695">RNA-directed DNA polymerase</keyword>
<evidence type="ECO:0000313" key="3">
    <source>
        <dbReference type="EMBL" id="GEU88956.1"/>
    </source>
</evidence>
<feature type="compositionally biased region" description="Basic and acidic residues" evidence="1">
    <location>
        <begin position="446"/>
        <end position="462"/>
    </location>
</feature>
<gene>
    <name evidence="3" type="ORF">Tci_060934</name>
</gene>
<comment type="caution">
    <text evidence="3">The sequence shown here is derived from an EMBL/GenBank/DDBJ whole genome shotgun (WGS) entry which is preliminary data.</text>
</comment>
<evidence type="ECO:0000256" key="1">
    <source>
        <dbReference type="SAM" id="MobiDB-lite"/>
    </source>
</evidence>
<proteinExistence type="predicted"/>
<feature type="compositionally biased region" description="Polar residues" evidence="1">
    <location>
        <begin position="463"/>
        <end position="477"/>
    </location>
</feature>
<evidence type="ECO:0000259" key="2">
    <source>
        <dbReference type="Pfam" id="PF03732"/>
    </source>
</evidence>
<dbReference type="EMBL" id="BKCJ010009859">
    <property type="protein sequence ID" value="GEU88956.1"/>
    <property type="molecule type" value="Genomic_DNA"/>
</dbReference>
<organism evidence="3">
    <name type="scientific">Tanacetum cinerariifolium</name>
    <name type="common">Dalmatian daisy</name>
    <name type="synonym">Chrysanthemum cinerariifolium</name>
    <dbReference type="NCBI Taxonomy" id="118510"/>
    <lineage>
        <taxon>Eukaryota</taxon>
        <taxon>Viridiplantae</taxon>
        <taxon>Streptophyta</taxon>
        <taxon>Embryophyta</taxon>
        <taxon>Tracheophyta</taxon>
        <taxon>Spermatophyta</taxon>
        <taxon>Magnoliopsida</taxon>
        <taxon>eudicotyledons</taxon>
        <taxon>Gunneridae</taxon>
        <taxon>Pentapetalae</taxon>
        <taxon>asterids</taxon>
        <taxon>campanulids</taxon>
        <taxon>Asterales</taxon>
        <taxon>Asteraceae</taxon>
        <taxon>Asteroideae</taxon>
        <taxon>Anthemideae</taxon>
        <taxon>Anthemidinae</taxon>
        <taxon>Tanacetum</taxon>
    </lineage>
</organism>
<keyword evidence="3" id="KW-0808">Transferase</keyword>
<accession>A0A6L2NS70</accession>
<dbReference type="GO" id="GO:0003964">
    <property type="term" value="F:RNA-directed DNA polymerase activity"/>
    <property type="evidence" value="ECO:0007669"/>
    <property type="project" value="UniProtKB-KW"/>
</dbReference>